<dbReference type="RefSeq" id="XP_010250357.1">
    <property type="nucleotide sequence ID" value="XM_010252055.2"/>
</dbReference>
<evidence type="ECO:0000256" key="2">
    <source>
        <dbReference type="ARBA" id="ARBA00022723"/>
    </source>
</evidence>
<evidence type="ECO:0000256" key="3">
    <source>
        <dbReference type="ARBA" id="ARBA00022771"/>
    </source>
</evidence>
<dbReference type="RefSeq" id="XP_010250363.1">
    <property type="nucleotide sequence ID" value="XM_010252061.2"/>
</dbReference>
<dbReference type="AlphaFoldDB" id="A0A1U8Q3M9"/>
<keyword evidence="2 6" id="KW-0479">Metal-binding</keyword>
<comment type="similarity">
    <text evidence="1 6">Belongs to the FHY3/FAR1 family.</text>
</comment>
<evidence type="ECO:0000313" key="11">
    <source>
        <dbReference type="RefSeq" id="XP_019052636.1"/>
    </source>
</evidence>
<keyword evidence="6" id="KW-0539">Nucleus</keyword>
<reference evidence="9 10" key="1">
    <citation type="submission" date="2025-04" db="UniProtKB">
        <authorList>
            <consortium name="RefSeq"/>
        </authorList>
    </citation>
    <scope>IDENTIFICATION</scope>
</reference>
<keyword evidence="3 5" id="KW-0863">Zinc-finger</keyword>
<dbReference type="KEGG" id="nnu:104592607"/>
<dbReference type="InterPro" id="IPR006564">
    <property type="entry name" value="Znf_PMZ"/>
</dbReference>
<dbReference type="GO" id="GO:0005634">
    <property type="term" value="C:nucleus"/>
    <property type="evidence" value="ECO:0007669"/>
    <property type="project" value="UniProtKB-SubCell"/>
</dbReference>
<evidence type="ECO:0000259" key="7">
    <source>
        <dbReference type="PROSITE" id="PS50966"/>
    </source>
</evidence>
<dbReference type="RefSeq" id="XP_019052636.1">
    <property type="nucleotide sequence ID" value="XM_019197091.1"/>
</dbReference>
<dbReference type="GeneID" id="104592607"/>
<dbReference type="PANTHER" id="PTHR31669:SF21">
    <property type="entry name" value="PROTEIN FAR-RED IMPAIRED RESPONSE 1"/>
    <property type="match status" value="1"/>
</dbReference>
<dbReference type="STRING" id="4432.A0A1U8Q3M9"/>
<organism evidence="8 12">
    <name type="scientific">Nelumbo nucifera</name>
    <name type="common">Sacred lotus</name>
    <dbReference type="NCBI Taxonomy" id="4432"/>
    <lineage>
        <taxon>Eukaryota</taxon>
        <taxon>Viridiplantae</taxon>
        <taxon>Streptophyta</taxon>
        <taxon>Embryophyta</taxon>
        <taxon>Tracheophyta</taxon>
        <taxon>Spermatophyta</taxon>
        <taxon>Magnoliopsida</taxon>
        <taxon>Proteales</taxon>
        <taxon>Nelumbonaceae</taxon>
        <taxon>Nelumbo</taxon>
    </lineage>
</organism>
<dbReference type="Pfam" id="PF03101">
    <property type="entry name" value="FAR1"/>
    <property type="match status" value="1"/>
</dbReference>
<dbReference type="OrthoDB" id="742364at2759"/>
<keyword evidence="4 6" id="KW-0862">Zinc</keyword>
<dbReference type="InterPro" id="IPR031052">
    <property type="entry name" value="FHY3/FAR1"/>
</dbReference>
<evidence type="ECO:0000313" key="9">
    <source>
        <dbReference type="RefSeq" id="XP_010250357.1"/>
    </source>
</evidence>
<evidence type="ECO:0000313" key="12">
    <source>
        <dbReference type="RefSeq" id="XP_019052640.1"/>
    </source>
</evidence>
<name>A0A1U8Q3M9_NELNU</name>
<dbReference type="GO" id="GO:0008270">
    <property type="term" value="F:zinc ion binding"/>
    <property type="evidence" value="ECO:0007669"/>
    <property type="project" value="UniProtKB-UniRule"/>
</dbReference>
<dbReference type="PANTHER" id="PTHR31669">
    <property type="entry name" value="PROTEIN FAR1-RELATED SEQUENCE 10-RELATED"/>
    <property type="match status" value="1"/>
</dbReference>
<dbReference type="InterPro" id="IPR004330">
    <property type="entry name" value="FAR1_DNA_bnd_dom"/>
</dbReference>
<accession>A0A1U8Q3M9</accession>
<dbReference type="InterPro" id="IPR007527">
    <property type="entry name" value="Znf_SWIM"/>
</dbReference>
<evidence type="ECO:0000313" key="10">
    <source>
        <dbReference type="RefSeq" id="XP_010250363.1"/>
    </source>
</evidence>
<dbReference type="SMART" id="SM00575">
    <property type="entry name" value="ZnF_PMZ"/>
    <property type="match status" value="1"/>
</dbReference>
<sequence length="654" mass="75668">MEVDLDVSVDGSKTNDVGQNVDGIIMNDGDIHGEDEGGVDFPLPCKGMEFGSLEEAYSFYREYARIVGFDTLKKSTSCGRNREFTHATFACSREGKKKQTIGVRNPRPCYKVGCKASMHVSRRKHGKWAINNFNNEHNHELQPIQARYLRGRRSTNPTSKDNTDILHAFGVHISNIYAAMVKQCGGYQDVDFSEDMGDHFDRECRLAVNKEEAQVLLNYFTNMQEHNSSFFYAIDLNDEQCLRNVLWVDAKARHDYVNFGDVVCFDTTYLTNRYKMPFAPFIGVNNHCQPTLLGCALIADGTTSRYVWLMKTWLRAMGGVAPKVIVTDQDDAIKAAITQVFPSARHRFCLWHILSKVPQNLSHVIKRHVNFMGEFKKCIYRSWTEEEFEDQWLKMIQIFELGEDEWLKSLYEDRKLWVPTYMTDTFFAGMSTVQRSQSIYDKYVHKETTVKEFLKQYKIVLQDMCEKEYRADYDSWHGIPVLQTCSPYEKQMSTTYTTEVFKKFQVEVLEIVSCQVRKEKEDGTTTTFKVKDFEEQDDFIVAWDETKSVISCLCRCFEYNGFLCRHAMAVLHTSAVPKIPSHYILNRWTKDVKSGQAMNQISGELQCRIQRCNDICQRVLKLIEYGSISQDSYNVVVRGIVETLMHCESFCNPI</sequence>
<dbReference type="Pfam" id="PF10551">
    <property type="entry name" value="MULE"/>
    <property type="match status" value="1"/>
</dbReference>
<gene>
    <name evidence="9 10 11 12" type="primary">LOC104592607</name>
</gene>
<feature type="domain" description="SWIM-type" evidence="7">
    <location>
        <begin position="539"/>
        <end position="575"/>
    </location>
</feature>
<dbReference type="GO" id="GO:0006355">
    <property type="term" value="P:regulation of DNA-templated transcription"/>
    <property type="evidence" value="ECO:0007669"/>
    <property type="project" value="UniProtKB-UniRule"/>
</dbReference>
<evidence type="ECO:0000313" key="8">
    <source>
        <dbReference type="Proteomes" id="UP000189703"/>
    </source>
</evidence>
<dbReference type="OMA" id="MYTHEIF"/>
<protein>
    <recommendedName>
        <fullName evidence="6">Protein FAR1-RELATED SEQUENCE</fullName>
    </recommendedName>
</protein>
<evidence type="ECO:0000256" key="6">
    <source>
        <dbReference type="RuleBase" id="RU367018"/>
    </source>
</evidence>
<evidence type="ECO:0000256" key="1">
    <source>
        <dbReference type="ARBA" id="ARBA00005889"/>
    </source>
</evidence>
<evidence type="ECO:0000256" key="4">
    <source>
        <dbReference type="ARBA" id="ARBA00022833"/>
    </source>
</evidence>
<dbReference type="InterPro" id="IPR018289">
    <property type="entry name" value="MULE_transposase_dom"/>
</dbReference>
<dbReference type="PROSITE" id="PS50966">
    <property type="entry name" value="ZF_SWIM"/>
    <property type="match status" value="1"/>
</dbReference>
<keyword evidence="8" id="KW-1185">Reference proteome</keyword>
<dbReference type="RefSeq" id="XP_019052640.1">
    <property type="nucleotide sequence ID" value="XM_019197095.1"/>
</dbReference>
<dbReference type="Pfam" id="PF04434">
    <property type="entry name" value="SWIM"/>
    <property type="match status" value="1"/>
</dbReference>
<evidence type="ECO:0000256" key="5">
    <source>
        <dbReference type="PROSITE-ProRule" id="PRU00325"/>
    </source>
</evidence>
<comment type="function">
    <text evidence="6">Putative transcription activator involved in regulating light control of development.</text>
</comment>
<proteinExistence type="inferred from homology"/>
<dbReference type="Proteomes" id="UP000189703">
    <property type="component" value="Unplaced"/>
</dbReference>
<comment type="subcellular location">
    <subcellularLocation>
        <location evidence="6">Nucleus</location>
    </subcellularLocation>
</comment>